<reference evidence="1" key="1">
    <citation type="journal article" date="2020" name="mSystems">
        <title>Genome- and Community-Level Interaction Insights into Carbon Utilization and Element Cycling Functions of Hydrothermarchaeota in Hydrothermal Sediment.</title>
        <authorList>
            <person name="Zhou Z."/>
            <person name="Liu Y."/>
            <person name="Xu W."/>
            <person name="Pan J."/>
            <person name="Luo Z.H."/>
            <person name="Li M."/>
        </authorList>
    </citation>
    <scope>NUCLEOTIDE SEQUENCE [LARGE SCALE GENOMIC DNA]</scope>
    <source>
        <strain evidence="1">HyVt-185</strain>
    </source>
</reference>
<dbReference type="Proteomes" id="UP000885863">
    <property type="component" value="Unassembled WGS sequence"/>
</dbReference>
<organism evidence="1">
    <name type="scientific">Candidatus Syntropharchaeum butanivorans</name>
    <dbReference type="NCBI Taxonomy" id="1839936"/>
    <lineage>
        <taxon>Archaea</taxon>
        <taxon>Methanobacteriati</taxon>
        <taxon>Methanobacteriota</taxon>
        <taxon>Stenosarchaea group</taxon>
        <taxon>Methanomicrobia</taxon>
        <taxon>Methanosarcinales</taxon>
        <taxon>ANME-2 cluster</taxon>
        <taxon>Candidatus Syntropharchaeum</taxon>
    </lineage>
</organism>
<accession>A0A7C1BAL9</accession>
<proteinExistence type="predicted"/>
<dbReference type="InterPro" id="IPR002763">
    <property type="entry name" value="DUF72"/>
</dbReference>
<dbReference type="SUPFAM" id="SSF117396">
    <property type="entry name" value="TM1631-like"/>
    <property type="match status" value="1"/>
</dbReference>
<dbReference type="InterPro" id="IPR036520">
    <property type="entry name" value="UPF0759_sf"/>
</dbReference>
<name>A0A7C1BAL9_9EURY</name>
<comment type="caution">
    <text evidence="1">The sequence shown here is derived from an EMBL/GenBank/DDBJ whole genome shotgun (WGS) entry which is preliminary data.</text>
</comment>
<sequence>MIKVGCCGFPSGMKRYFDKFRLVEVQKTFYNPPRTETARRWRAQAPEKFEFTLKAWQLITHDPKSLTYRKAGIKVEKGREERYGFFRNTREVFDAWDITKKIAEALGSKIILFQCPASFKEEKENIENIKGFFSSIDRNFIFVWEPRGEWSMKTVADLCEELGLIHCTDPFVGDPATLSGTGYLRLHGKGRRRYNYDYTREDLSLLLDKIEMYGAEKVYVLFNNIQMEKNALEFTGMISERSRSQGDVE</sequence>
<dbReference type="AlphaFoldDB" id="A0A7C1BAL9"/>
<evidence type="ECO:0000313" key="1">
    <source>
        <dbReference type="EMBL" id="HDM36542.1"/>
    </source>
</evidence>
<dbReference type="PANTHER" id="PTHR30348:SF4">
    <property type="entry name" value="DUF72 DOMAIN-CONTAINING PROTEIN"/>
    <property type="match status" value="1"/>
</dbReference>
<gene>
    <name evidence="1" type="ORF">ENG09_04750</name>
</gene>
<dbReference type="Gene3D" id="3.20.20.410">
    <property type="entry name" value="Protein of unknown function UPF0759"/>
    <property type="match status" value="1"/>
</dbReference>
<dbReference type="Pfam" id="PF01904">
    <property type="entry name" value="DUF72"/>
    <property type="match status" value="1"/>
</dbReference>
<protein>
    <submittedName>
        <fullName evidence="1">DUF72 domain-containing protein</fullName>
    </submittedName>
</protein>
<dbReference type="EMBL" id="DQZR01000203">
    <property type="protein sequence ID" value="HDM36542.1"/>
    <property type="molecule type" value="Genomic_DNA"/>
</dbReference>
<dbReference type="PANTHER" id="PTHR30348">
    <property type="entry name" value="UNCHARACTERIZED PROTEIN YECE"/>
    <property type="match status" value="1"/>
</dbReference>